<dbReference type="Pfam" id="PF08681">
    <property type="entry name" value="TacA1"/>
    <property type="match status" value="1"/>
</dbReference>
<comment type="caution">
    <text evidence="7">The sequence shown here is derived from an EMBL/GenBank/DDBJ whole genome shotgun (WGS) entry which is preliminary data.</text>
</comment>
<dbReference type="RefSeq" id="WP_246969704.1">
    <property type="nucleotide sequence ID" value="NZ_JAKGAN010000002.1"/>
</dbReference>
<gene>
    <name evidence="7" type="ORF">ACFO0U_13650</name>
</gene>
<dbReference type="PANTHER" id="PTHR35401">
    <property type="entry name" value="COPG FAMILY HELIX-TURN-HELIX PROTEIN-RELATED-RELATED"/>
    <property type="match status" value="1"/>
</dbReference>
<keyword evidence="1" id="KW-0678">Repressor</keyword>
<dbReference type="InterPro" id="IPR010985">
    <property type="entry name" value="Ribbon_hlx_hlx"/>
</dbReference>
<evidence type="ECO:0000256" key="1">
    <source>
        <dbReference type="ARBA" id="ARBA00022491"/>
    </source>
</evidence>
<accession>A0ABV9D4F9</accession>
<keyword evidence="8" id="KW-1185">Reference proteome</keyword>
<evidence type="ECO:0000313" key="7">
    <source>
        <dbReference type="EMBL" id="MFC4539817.1"/>
    </source>
</evidence>
<name>A0ABV9D4F9_9GAMM</name>
<evidence type="ECO:0000256" key="6">
    <source>
        <dbReference type="ARBA" id="ARBA00049988"/>
    </source>
</evidence>
<dbReference type="SUPFAM" id="SSF47598">
    <property type="entry name" value="Ribbon-helix-helix"/>
    <property type="match status" value="1"/>
</dbReference>
<dbReference type="InterPro" id="IPR014795">
    <property type="entry name" value="TacA_1-like"/>
</dbReference>
<keyword evidence="3" id="KW-0805">Transcription regulation</keyword>
<reference evidence="8" key="1">
    <citation type="journal article" date="2019" name="Int. J. Syst. Evol. Microbiol.">
        <title>The Global Catalogue of Microorganisms (GCM) 10K type strain sequencing project: providing services to taxonomists for standard genome sequencing and annotation.</title>
        <authorList>
            <consortium name="The Broad Institute Genomics Platform"/>
            <consortium name="The Broad Institute Genome Sequencing Center for Infectious Disease"/>
            <person name="Wu L."/>
            <person name="Ma J."/>
        </authorList>
    </citation>
    <scope>NUCLEOTIDE SEQUENCE [LARGE SCALE GENOMIC DNA]</scope>
    <source>
        <strain evidence="8">CGMCC 1.12121</strain>
    </source>
</reference>
<keyword evidence="5" id="KW-0804">Transcription</keyword>
<dbReference type="Gene3D" id="1.20.5.780">
    <property type="entry name" value="Single helix bin"/>
    <property type="match status" value="1"/>
</dbReference>
<sequence>MSQVAEARTNKLLPLNMRVESKKRALIDRAVAECGGDRTSFVLDAACRRAEEILMDRRVLVMDDRSFEAFERALEAPIEDNPCVMKLMNRKKRWDKT</sequence>
<keyword evidence="2" id="KW-1277">Toxin-antitoxin system</keyword>
<keyword evidence="4" id="KW-0238">DNA-binding</keyword>
<evidence type="ECO:0000256" key="3">
    <source>
        <dbReference type="ARBA" id="ARBA00023015"/>
    </source>
</evidence>
<dbReference type="EMBL" id="JBHSEU010000021">
    <property type="protein sequence ID" value="MFC4539817.1"/>
    <property type="molecule type" value="Genomic_DNA"/>
</dbReference>
<evidence type="ECO:0000256" key="4">
    <source>
        <dbReference type="ARBA" id="ARBA00023125"/>
    </source>
</evidence>
<evidence type="ECO:0000256" key="5">
    <source>
        <dbReference type="ARBA" id="ARBA00023163"/>
    </source>
</evidence>
<dbReference type="PANTHER" id="PTHR35401:SF1">
    <property type="entry name" value="CYTOPLASMIC PROTEIN"/>
    <property type="match status" value="1"/>
</dbReference>
<evidence type="ECO:0000256" key="2">
    <source>
        <dbReference type="ARBA" id="ARBA00022649"/>
    </source>
</evidence>
<evidence type="ECO:0000313" key="8">
    <source>
        <dbReference type="Proteomes" id="UP001596030"/>
    </source>
</evidence>
<organism evidence="7 8">
    <name type="scientific">Chromohalobacter sarecensis</name>
    <dbReference type="NCBI Taxonomy" id="245294"/>
    <lineage>
        <taxon>Bacteria</taxon>
        <taxon>Pseudomonadati</taxon>
        <taxon>Pseudomonadota</taxon>
        <taxon>Gammaproteobacteria</taxon>
        <taxon>Oceanospirillales</taxon>
        <taxon>Halomonadaceae</taxon>
        <taxon>Chromohalobacter</taxon>
    </lineage>
</organism>
<comment type="similarity">
    <text evidence="6">Belongs to the TacA antitoxin family.</text>
</comment>
<proteinExistence type="inferred from homology"/>
<dbReference type="Proteomes" id="UP001596030">
    <property type="component" value="Unassembled WGS sequence"/>
</dbReference>
<protein>
    <submittedName>
        <fullName evidence="7">DUF1778 domain-containing protein</fullName>
    </submittedName>
</protein>